<evidence type="ECO:0000313" key="2">
    <source>
        <dbReference type="EMBL" id="ESS62608.1"/>
    </source>
</evidence>
<feature type="region of interest" description="Disordered" evidence="1">
    <location>
        <begin position="244"/>
        <end position="273"/>
    </location>
</feature>
<gene>
    <name evidence="2" type="ORF">TCDM_09716</name>
</gene>
<comment type="caution">
    <text evidence="2">The sequence shown here is derived from an EMBL/GenBank/DDBJ whole genome shotgun (WGS) entry which is preliminary data.</text>
</comment>
<accession>V5BDX0</accession>
<feature type="compositionally biased region" description="Basic residues" evidence="1">
    <location>
        <begin position="15"/>
        <end position="31"/>
    </location>
</feature>
<evidence type="ECO:0000256" key="1">
    <source>
        <dbReference type="SAM" id="MobiDB-lite"/>
    </source>
</evidence>
<sequence>MICCPQTPPSVVFQQKRKKKRSQTNSKRNLHTQLVHHRGASLLSPQVKQAPSHHPQGSPQTRQIVKYATRSAVTIVFPIEQPTSVHRVCQAGHTPGLSLQRKKDSEIRNGSHRCRWLRRRVEVWDGQMKEEKQNGQISPRNPAFHAVPMARGSSGNAWETHPPHSHAPSFTAPQSSPASLVKHTARLSGMASSLLGEKGRVAMAPLPASPVFLFSLCFWWHVTEWERTSCPSALLSVHAQNREGNNKRVGQAARRNKCEGNKQNNRTNKESDGYARGIFSGNWCHLQWIT</sequence>
<feature type="region of interest" description="Disordered" evidence="1">
    <location>
        <begin position="152"/>
        <end position="176"/>
    </location>
</feature>
<organism evidence="2 3">
    <name type="scientific">Trypanosoma cruzi Dm28c</name>
    <dbReference type="NCBI Taxonomy" id="1416333"/>
    <lineage>
        <taxon>Eukaryota</taxon>
        <taxon>Discoba</taxon>
        <taxon>Euglenozoa</taxon>
        <taxon>Kinetoplastea</taxon>
        <taxon>Metakinetoplastina</taxon>
        <taxon>Trypanosomatida</taxon>
        <taxon>Trypanosomatidae</taxon>
        <taxon>Trypanosoma</taxon>
        <taxon>Schizotrypanum</taxon>
    </lineage>
</organism>
<feature type="region of interest" description="Disordered" evidence="1">
    <location>
        <begin position="1"/>
        <end position="31"/>
    </location>
</feature>
<evidence type="ECO:0000313" key="3">
    <source>
        <dbReference type="Proteomes" id="UP000017861"/>
    </source>
</evidence>
<dbReference type="EMBL" id="AYLP01000173">
    <property type="protein sequence ID" value="ESS62608.1"/>
    <property type="molecule type" value="Genomic_DNA"/>
</dbReference>
<dbReference type="VEuPathDB" id="TriTrypDB:TCDM_09716"/>
<reference evidence="2 3" key="1">
    <citation type="journal article" date="2014" name="Genome Announc.">
        <title>Trypanosoma cruzi Clone Dm28c Draft Genome Sequence.</title>
        <authorList>
            <person name="Grisard E.C."/>
            <person name="Teixeira S.M."/>
            <person name="de Almeida L.G."/>
            <person name="Stoco P.H."/>
            <person name="Gerber A.L."/>
            <person name="Talavera-Lopez C."/>
            <person name="Lima O.C."/>
            <person name="Andersson B."/>
            <person name="de Vasconcelos A.T."/>
        </authorList>
    </citation>
    <scope>NUCLEOTIDE SEQUENCE [LARGE SCALE GENOMIC DNA]</scope>
    <source>
        <strain evidence="2 3">Dm28c</strain>
    </source>
</reference>
<dbReference type="AlphaFoldDB" id="V5BDX0"/>
<dbReference type="Proteomes" id="UP000017861">
    <property type="component" value="Unassembled WGS sequence"/>
</dbReference>
<proteinExistence type="predicted"/>
<name>V5BDX0_TRYCR</name>
<protein>
    <submittedName>
        <fullName evidence="2">Uncharacterized protein</fullName>
    </submittedName>
</protein>